<dbReference type="GO" id="GO:0009279">
    <property type="term" value="C:cell outer membrane"/>
    <property type="evidence" value="ECO:0007669"/>
    <property type="project" value="UniProtKB-SubCell"/>
</dbReference>
<gene>
    <name evidence="8 11" type="primary">bamA</name>
    <name evidence="11" type="ORF">EOE66_15420</name>
</gene>
<evidence type="ECO:0000313" key="11">
    <source>
        <dbReference type="EMBL" id="RVU45501.1"/>
    </source>
</evidence>
<dbReference type="RefSeq" id="WP_128229590.1">
    <property type="nucleotide sequence ID" value="NZ_SACR01000004.1"/>
</dbReference>
<dbReference type="PANTHER" id="PTHR12815:SF23">
    <property type="entry name" value="OUTER MEMBRANE PROTEIN ASSEMBLY FACTOR BAMA"/>
    <property type="match status" value="1"/>
</dbReference>
<dbReference type="Proteomes" id="UP000285575">
    <property type="component" value="Unassembled WGS sequence"/>
</dbReference>
<evidence type="ECO:0000256" key="9">
    <source>
        <dbReference type="NCBIfam" id="TIGR03303"/>
    </source>
</evidence>
<keyword evidence="5 8" id="KW-0677">Repeat</keyword>
<comment type="subcellular location">
    <subcellularLocation>
        <location evidence="8">Cell outer membrane</location>
    </subcellularLocation>
    <subcellularLocation>
        <location evidence="1">Membrane</location>
    </subcellularLocation>
</comment>
<accession>A0A437RFG7</accession>
<evidence type="ECO:0000256" key="1">
    <source>
        <dbReference type="ARBA" id="ARBA00004370"/>
    </source>
</evidence>
<feature type="domain" description="POTRA" evidence="10">
    <location>
        <begin position="189"/>
        <end position="277"/>
    </location>
</feature>
<name>A0A437RFG7_9BURK</name>
<protein>
    <recommendedName>
        <fullName evidence="8 9">Outer membrane protein assembly factor BamA</fullName>
    </recommendedName>
</protein>
<keyword evidence="2 8" id="KW-1134">Transmembrane beta strand</keyword>
<dbReference type="PROSITE" id="PS51779">
    <property type="entry name" value="POTRA"/>
    <property type="match status" value="4"/>
</dbReference>
<dbReference type="NCBIfam" id="TIGR03303">
    <property type="entry name" value="OM_YaeT"/>
    <property type="match status" value="1"/>
</dbReference>
<dbReference type="Gene3D" id="2.40.160.50">
    <property type="entry name" value="membrane protein fhac: a member of the omp85/tpsb transporter family"/>
    <property type="match status" value="1"/>
</dbReference>
<keyword evidence="6 8" id="KW-0472">Membrane</keyword>
<dbReference type="Gene3D" id="3.10.20.310">
    <property type="entry name" value="membrane protein fhac"/>
    <property type="match status" value="5"/>
</dbReference>
<keyword evidence="4 8" id="KW-0732">Signal</keyword>
<dbReference type="Pfam" id="PF07244">
    <property type="entry name" value="POTRA"/>
    <property type="match status" value="4"/>
</dbReference>
<feature type="chain" id="PRO_5019597345" description="Outer membrane protein assembly factor BamA" evidence="8">
    <location>
        <begin position="35"/>
        <end position="772"/>
    </location>
</feature>
<dbReference type="HAMAP" id="MF_01430">
    <property type="entry name" value="OM_assembly_BamA"/>
    <property type="match status" value="1"/>
</dbReference>
<dbReference type="OrthoDB" id="9803054at2"/>
<keyword evidence="7 8" id="KW-0998">Cell outer membrane</keyword>
<feature type="signal peptide" evidence="8">
    <location>
        <begin position="1"/>
        <end position="34"/>
    </location>
</feature>
<evidence type="ECO:0000256" key="2">
    <source>
        <dbReference type="ARBA" id="ARBA00022452"/>
    </source>
</evidence>
<evidence type="ECO:0000256" key="8">
    <source>
        <dbReference type="HAMAP-Rule" id="MF_01430"/>
    </source>
</evidence>
<evidence type="ECO:0000313" key="12">
    <source>
        <dbReference type="Proteomes" id="UP000285575"/>
    </source>
</evidence>
<proteinExistence type="inferred from homology"/>
<dbReference type="InterPro" id="IPR023707">
    <property type="entry name" value="OM_assembly_BamA"/>
</dbReference>
<feature type="domain" description="POTRA" evidence="10">
    <location>
        <begin position="361"/>
        <end position="436"/>
    </location>
</feature>
<organism evidence="11 12">
    <name type="scientific">Rubrivivax rivuli</name>
    <dbReference type="NCBI Taxonomy" id="1862385"/>
    <lineage>
        <taxon>Bacteria</taxon>
        <taxon>Pseudomonadati</taxon>
        <taxon>Pseudomonadota</taxon>
        <taxon>Betaproteobacteria</taxon>
        <taxon>Burkholderiales</taxon>
        <taxon>Sphaerotilaceae</taxon>
        <taxon>Rubrivivax</taxon>
    </lineage>
</organism>
<comment type="similarity">
    <text evidence="8">Belongs to the BamA family.</text>
</comment>
<dbReference type="AlphaFoldDB" id="A0A437RFG7"/>
<comment type="subunit">
    <text evidence="8">Part of the Bam complex.</text>
</comment>
<dbReference type="PIRSF" id="PIRSF006076">
    <property type="entry name" value="OM_assembly_OMP85"/>
    <property type="match status" value="1"/>
</dbReference>
<keyword evidence="12" id="KW-1185">Reference proteome</keyword>
<comment type="caution">
    <text evidence="11">The sequence shown here is derived from an EMBL/GenBank/DDBJ whole genome shotgun (WGS) entry which is preliminary data.</text>
</comment>
<keyword evidence="3 8" id="KW-0812">Transmembrane</keyword>
<dbReference type="EMBL" id="SACR01000004">
    <property type="protein sequence ID" value="RVU45501.1"/>
    <property type="molecule type" value="Genomic_DNA"/>
</dbReference>
<sequence length="772" mass="85567" precursor="true">MFPVFPIGPSGPWGPVAVLSVAVASALAAPAALAVTPFVLKDIRVEGLQRTDPGTVFAALPFRIGDTYTDDKGSAALRALFATGLFKDVRIEIEGEVAIVIVDERSIIGAVTFVGLKEFDKDPLTKSLRDAGIGEGLPFDRALIDRAEQEIKRQYLGRSLYGAEVVTTITPLERNRVNVTFTMTEGDAAKIKDIRIVGNSVFSERELLDLFELTPTGWFTWYSKTDRYSRTKLNADLEKLRAYYVNRGYLEFAIESTQVTISPDKQTISVAISVKEGQPYTVTAVRLEGDYLGKEEEFRAFVALRPGQPYRGDAVTATGKRFTDLFGLYGYAFARIEPRPEIDRATGQVVVVFAAEPSRRVYVRRIDVAGNSRTRDEVVRREFRQLEGAWYDGGLIKLSKERVERLGFFKENIEIDTNEVPGSPDQVDLIVNVVEKPTGNLIVGAGYSNAERLTFTASVKQENAFGSGNYLGIELNTSRYQRTLVVSTVDPYWTVDGISRAIDVFYRTQRPINSLGDTYDLKTPGASVRFGVPFSEYDTVFLGVGFERTEIGTAAGIPLSYLNYRALYGDKTNSFPLTLGWSRDARDSVLVPTAGRYQRVNLEWAAFGDVRYLRTNAQYQEYWQLPLRMSVGVNAEIGWGKGLGGKPFPVFKNFYGGGLGTVRAFEQSSLGVVDPTGAYIGGAKRLNVNTELYFPVPGTGSDRSLRIFAFVDAGNVWREDETITGESIRSSAGLGLSWISPVGPLKLSWGKPLRLQRNDRIQRFQFQIGTAF</sequence>
<evidence type="ECO:0000256" key="5">
    <source>
        <dbReference type="ARBA" id="ARBA00022737"/>
    </source>
</evidence>
<evidence type="ECO:0000256" key="3">
    <source>
        <dbReference type="ARBA" id="ARBA00022692"/>
    </source>
</evidence>
<dbReference type="PANTHER" id="PTHR12815">
    <property type="entry name" value="SORTING AND ASSEMBLY MACHINERY SAMM50 PROTEIN FAMILY MEMBER"/>
    <property type="match status" value="1"/>
</dbReference>
<dbReference type="InterPro" id="IPR039910">
    <property type="entry name" value="D15-like"/>
</dbReference>
<evidence type="ECO:0000259" key="10">
    <source>
        <dbReference type="PROSITE" id="PS51779"/>
    </source>
</evidence>
<evidence type="ECO:0000256" key="7">
    <source>
        <dbReference type="ARBA" id="ARBA00023237"/>
    </source>
</evidence>
<feature type="domain" description="POTRA" evidence="10">
    <location>
        <begin position="106"/>
        <end position="186"/>
    </location>
</feature>
<dbReference type="GO" id="GO:0051205">
    <property type="term" value="P:protein insertion into membrane"/>
    <property type="evidence" value="ECO:0007669"/>
    <property type="project" value="UniProtKB-UniRule"/>
</dbReference>
<comment type="function">
    <text evidence="8">Part of the outer membrane protein assembly complex, which is involved in assembly and insertion of beta-barrel proteins into the outer membrane.</text>
</comment>
<reference evidence="11 12" key="1">
    <citation type="submission" date="2019-01" db="EMBL/GenBank/DDBJ databases">
        <authorList>
            <person name="Chen W.-M."/>
        </authorList>
    </citation>
    <scope>NUCLEOTIDE SEQUENCE [LARGE SCALE GENOMIC DNA]</scope>
    <source>
        <strain evidence="11 12">KYPY4</strain>
    </source>
</reference>
<dbReference type="InterPro" id="IPR010827">
    <property type="entry name" value="BamA/TamA_POTRA"/>
</dbReference>
<dbReference type="InterPro" id="IPR034746">
    <property type="entry name" value="POTRA"/>
</dbReference>
<dbReference type="GO" id="GO:0043165">
    <property type="term" value="P:Gram-negative-bacterium-type cell outer membrane assembly"/>
    <property type="evidence" value="ECO:0007669"/>
    <property type="project" value="UniProtKB-UniRule"/>
</dbReference>
<dbReference type="InterPro" id="IPR000184">
    <property type="entry name" value="Bac_surfAg_D15"/>
</dbReference>
<dbReference type="Pfam" id="PF01103">
    <property type="entry name" value="Omp85"/>
    <property type="match status" value="1"/>
</dbReference>
<feature type="domain" description="POTRA" evidence="10">
    <location>
        <begin position="38"/>
        <end position="105"/>
    </location>
</feature>
<evidence type="ECO:0000256" key="4">
    <source>
        <dbReference type="ARBA" id="ARBA00022729"/>
    </source>
</evidence>
<evidence type="ECO:0000256" key="6">
    <source>
        <dbReference type="ARBA" id="ARBA00023136"/>
    </source>
</evidence>